<proteinExistence type="predicted"/>
<dbReference type="EMBL" id="CAJVQA010069653">
    <property type="protein sequence ID" value="CAG8832965.1"/>
    <property type="molecule type" value="Genomic_DNA"/>
</dbReference>
<feature type="non-terminal residue" evidence="2">
    <location>
        <position position="57"/>
    </location>
</feature>
<reference evidence="2" key="1">
    <citation type="submission" date="2021-06" db="EMBL/GenBank/DDBJ databases">
        <authorList>
            <person name="Kallberg Y."/>
            <person name="Tangrot J."/>
            <person name="Rosling A."/>
        </authorList>
    </citation>
    <scope>NUCLEOTIDE SEQUENCE</scope>
    <source>
        <strain evidence="2">FL966</strain>
    </source>
</reference>
<protein>
    <submittedName>
        <fullName evidence="2">2622_t:CDS:1</fullName>
    </submittedName>
</protein>
<evidence type="ECO:0000256" key="1">
    <source>
        <dbReference type="SAM" id="MobiDB-lite"/>
    </source>
</evidence>
<feature type="compositionally biased region" description="Basic and acidic residues" evidence="1">
    <location>
        <begin position="7"/>
        <end position="37"/>
    </location>
</feature>
<organism evidence="2 3">
    <name type="scientific">Cetraspora pellucida</name>
    <dbReference type="NCBI Taxonomy" id="1433469"/>
    <lineage>
        <taxon>Eukaryota</taxon>
        <taxon>Fungi</taxon>
        <taxon>Fungi incertae sedis</taxon>
        <taxon>Mucoromycota</taxon>
        <taxon>Glomeromycotina</taxon>
        <taxon>Glomeromycetes</taxon>
        <taxon>Diversisporales</taxon>
        <taxon>Gigasporaceae</taxon>
        <taxon>Cetraspora</taxon>
    </lineage>
</organism>
<comment type="caution">
    <text evidence="2">The sequence shown here is derived from an EMBL/GenBank/DDBJ whole genome shotgun (WGS) entry which is preliminary data.</text>
</comment>
<evidence type="ECO:0000313" key="2">
    <source>
        <dbReference type="EMBL" id="CAG8832965.1"/>
    </source>
</evidence>
<dbReference type="AlphaFoldDB" id="A0A9N9KIE8"/>
<feature type="region of interest" description="Disordered" evidence="1">
    <location>
        <begin position="1"/>
        <end position="57"/>
    </location>
</feature>
<name>A0A9N9KIE8_9GLOM</name>
<evidence type="ECO:0000313" key="3">
    <source>
        <dbReference type="Proteomes" id="UP000789759"/>
    </source>
</evidence>
<keyword evidence="3" id="KW-1185">Reference proteome</keyword>
<feature type="non-terminal residue" evidence="2">
    <location>
        <position position="1"/>
    </location>
</feature>
<sequence length="57" mass="6826">EPLTKSQDQEKTEEKVKNMTVCEETRQELPEQPKQPEHMLQNSHMEYDNNRTQDTSH</sequence>
<accession>A0A9N9KIE8</accession>
<feature type="compositionally biased region" description="Basic and acidic residues" evidence="1">
    <location>
        <begin position="45"/>
        <end position="57"/>
    </location>
</feature>
<dbReference type="Proteomes" id="UP000789759">
    <property type="component" value="Unassembled WGS sequence"/>
</dbReference>
<gene>
    <name evidence="2" type="ORF">CPELLU_LOCUS20919</name>
</gene>